<keyword evidence="3" id="KW-1185">Reference proteome</keyword>
<accession>A0A368NP93</accession>
<dbReference type="AlphaFoldDB" id="A0A368NP93"/>
<keyword evidence="1" id="KW-1133">Transmembrane helix</keyword>
<proteinExistence type="predicted"/>
<reference evidence="2 3" key="1">
    <citation type="submission" date="2018-07" db="EMBL/GenBank/DDBJ databases">
        <title>Corallincola holothuriorum sp. nov., a new facultative anaerobe isolated from sea cucumber Apostichopus japonicus.</title>
        <authorList>
            <person name="Xia H."/>
        </authorList>
    </citation>
    <scope>NUCLEOTIDE SEQUENCE [LARGE SCALE GENOMIC DNA]</scope>
    <source>
        <strain evidence="2 3">C4</strain>
    </source>
</reference>
<dbReference type="EMBL" id="QPID01000002">
    <property type="protein sequence ID" value="RCU51930.1"/>
    <property type="molecule type" value="Genomic_DNA"/>
</dbReference>
<feature type="transmembrane region" description="Helical" evidence="1">
    <location>
        <begin position="102"/>
        <end position="128"/>
    </location>
</feature>
<sequence length="230" mass="26248">MITRMFQDFRVEIRTERGALFKRFTPQSASDWTVMIEMFEGWRALDFSEQILTMIDEQQAISQQEYTLLASYFKFGEMQQERRVFKVTIHRLTATHHLLRPALLAGCSATLCSLLFGTLFLLIYSAAIAPHADITLSVFLLALITLPLAMIAGGCFGLLQRQWKETKVMGFVMATSVPPMLLFWLQFRSVEALPELAFATATLAGGAAYLLFLKLFKLSLREQYLRLFPK</sequence>
<feature type="transmembrane region" description="Helical" evidence="1">
    <location>
        <begin position="168"/>
        <end position="185"/>
    </location>
</feature>
<evidence type="ECO:0000313" key="2">
    <source>
        <dbReference type="EMBL" id="RCU51930.1"/>
    </source>
</evidence>
<feature type="transmembrane region" description="Helical" evidence="1">
    <location>
        <begin position="197"/>
        <end position="216"/>
    </location>
</feature>
<organism evidence="2 3">
    <name type="scientific">Corallincola holothuriorum</name>
    <dbReference type="NCBI Taxonomy" id="2282215"/>
    <lineage>
        <taxon>Bacteria</taxon>
        <taxon>Pseudomonadati</taxon>
        <taxon>Pseudomonadota</taxon>
        <taxon>Gammaproteobacteria</taxon>
        <taxon>Alteromonadales</taxon>
        <taxon>Psychromonadaceae</taxon>
        <taxon>Corallincola</taxon>
    </lineage>
</organism>
<protein>
    <submittedName>
        <fullName evidence="2">Uncharacterized protein</fullName>
    </submittedName>
</protein>
<dbReference type="RefSeq" id="WP_114337360.1">
    <property type="nucleotide sequence ID" value="NZ_QPID01000002.1"/>
</dbReference>
<name>A0A368NP93_9GAMM</name>
<gene>
    <name evidence="2" type="ORF">DU002_05555</name>
</gene>
<keyword evidence="1" id="KW-0812">Transmembrane</keyword>
<keyword evidence="1" id="KW-0472">Membrane</keyword>
<evidence type="ECO:0000313" key="3">
    <source>
        <dbReference type="Proteomes" id="UP000252558"/>
    </source>
</evidence>
<evidence type="ECO:0000256" key="1">
    <source>
        <dbReference type="SAM" id="Phobius"/>
    </source>
</evidence>
<dbReference type="Proteomes" id="UP000252558">
    <property type="component" value="Unassembled WGS sequence"/>
</dbReference>
<comment type="caution">
    <text evidence="2">The sequence shown here is derived from an EMBL/GenBank/DDBJ whole genome shotgun (WGS) entry which is preliminary data.</text>
</comment>
<feature type="transmembrane region" description="Helical" evidence="1">
    <location>
        <begin position="134"/>
        <end position="159"/>
    </location>
</feature>